<dbReference type="OrthoDB" id="8196554at2759"/>
<keyword evidence="2" id="KW-1185">Reference proteome</keyword>
<organism evidence="2 3">
    <name type="scientific">Pogonomyrmex barbatus</name>
    <name type="common">red harvester ant</name>
    <dbReference type="NCBI Taxonomy" id="144034"/>
    <lineage>
        <taxon>Eukaryota</taxon>
        <taxon>Metazoa</taxon>
        <taxon>Ecdysozoa</taxon>
        <taxon>Arthropoda</taxon>
        <taxon>Hexapoda</taxon>
        <taxon>Insecta</taxon>
        <taxon>Pterygota</taxon>
        <taxon>Neoptera</taxon>
        <taxon>Endopterygota</taxon>
        <taxon>Hymenoptera</taxon>
        <taxon>Apocrita</taxon>
        <taxon>Aculeata</taxon>
        <taxon>Formicoidea</taxon>
        <taxon>Formicidae</taxon>
        <taxon>Myrmicinae</taxon>
        <taxon>Pogonomyrmex</taxon>
    </lineage>
</organism>
<dbReference type="RefSeq" id="XP_011646912.1">
    <property type="nucleotide sequence ID" value="XM_011648610.2"/>
</dbReference>
<evidence type="ECO:0000313" key="3">
    <source>
        <dbReference type="RefSeq" id="XP_011646912.1"/>
    </source>
</evidence>
<feature type="signal peptide" evidence="1">
    <location>
        <begin position="1"/>
        <end position="15"/>
    </location>
</feature>
<feature type="chain" id="PRO_5027087829" evidence="1">
    <location>
        <begin position="16"/>
        <end position="145"/>
    </location>
</feature>
<reference evidence="3" key="1">
    <citation type="submission" date="2025-08" db="UniProtKB">
        <authorList>
            <consortium name="RefSeq"/>
        </authorList>
    </citation>
    <scope>IDENTIFICATION</scope>
</reference>
<proteinExistence type="predicted"/>
<dbReference type="InterPro" id="IPR038606">
    <property type="entry name" value="To_sf"/>
</dbReference>
<dbReference type="GeneID" id="105433334"/>
<protein>
    <submittedName>
        <fullName evidence="3">Uncharacterized protein LOC105433334</fullName>
    </submittedName>
</protein>
<dbReference type="InterPro" id="IPR010562">
    <property type="entry name" value="Haemolymph_juvenile_hormone-bd"/>
</dbReference>
<keyword evidence="1" id="KW-0732">Signal</keyword>
<dbReference type="Proteomes" id="UP000504615">
    <property type="component" value="Unplaced"/>
</dbReference>
<sequence length="145" mass="16376">MLFYVLSIFSFVTLGLYTNGQFTLPLITCKRDSDDYSACLKHAVEEAWPRFYKGIPEIDFPSLNPLLYKYGKGIFDSGEIHAEVILINVTVTGLTESRLSDVKTNFLDNDIFRLEIDVHVPKMYINGFVTAIGTLGPFRLKSKGI</sequence>
<evidence type="ECO:0000313" key="2">
    <source>
        <dbReference type="Proteomes" id="UP000504615"/>
    </source>
</evidence>
<gene>
    <name evidence="3" type="primary">LOC105433334</name>
</gene>
<dbReference type="Gene3D" id="3.15.10.30">
    <property type="entry name" value="Haemolymph juvenile hormone binding protein"/>
    <property type="match status" value="1"/>
</dbReference>
<accession>A0A6I9WUD5</accession>
<evidence type="ECO:0000256" key="1">
    <source>
        <dbReference type="SAM" id="SignalP"/>
    </source>
</evidence>
<name>A0A6I9WUD5_9HYME</name>
<dbReference type="AlphaFoldDB" id="A0A6I9WUD5"/>
<dbReference type="PANTHER" id="PTHR11008">
    <property type="entry name" value="PROTEIN TAKEOUT-LIKE PROTEIN"/>
    <property type="match status" value="1"/>
</dbReference>
<dbReference type="Pfam" id="PF06585">
    <property type="entry name" value="JHBP"/>
    <property type="match status" value="1"/>
</dbReference>
<dbReference type="GO" id="GO:0005615">
    <property type="term" value="C:extracellular space"/>
    <property type="evidence" value="ECO:0007669"/>
    <property type="project" value="TreeGrafter"/>
</dbReference>
<dbReference type="KEGG" id="pbar:105433334"/>
<dbReference type="PANTHER" id="PTHR11008:SF18">
    <property type="entry name" value="BCDNA.GH05536-RELATED"/>
    <property type="match status" value="1"/>
</dbReference>